<dbReference type="OrthoDB" id="2721949at2"/>
<sequence length="60" mass="6542">MSNDVITIVAIVSIVIWIAVSKEAVKPSKEVNWRKMITLLSAGSLSALVIIISLFQSLPF</sequence>
<keyword evidence="1" id="KW-0812">Transmembrane</keyword>
<evidence type="ECO:0000313" key="2">
    <source>
        <dbReference type="EMBL" id="SET71316.1"/>
    </source>
</evidence>
<accession>A0A1I0GLP1</accession>
<evidence type="ECO:0000313" key="3">
    <source>
        <dbReference type="Proteomes" id="UP000198618"/>
    </source>
</evidence>
<feature type="transmembrane region" description="Helical" evidence="1">
    <location>
        <begin position="6"/>
        <end position="25"/>
    </location>
</feature>
<keyword evidence="3" id="KW-1185">Reference proteome</keyword>
<proteinExistence type="predicted"/>
<dbReference type="AlphaFoldDB" id="A0A1I0GLP1"/>
<reference evidence="2 3" key="1">
    <citation type="submission" date="2016-10" db="EMBL/GenBank/DDBJ databases">
        <authorList>
            <person name="de Groot N.N."/>
        </authorList>
    </citation>
    <scope>NUCLEOTIDE SEQUENCE [LARGE SCALE GENOMIC DNA]</scope>
    <source>
        <strain evidence="2 3">IBRC-M 10780</strain>
    </source>
</reference>
<organism evidence="2 3">
    <name type="scientific">Oceanobacillus limi</name>
    <dbReference type="NCBI Taxonomy" id="930131"/>
    <lineage>
        <taxon>Bacteria</taxon>
        <taxon>Bacillati</taxon>
        <taxon>Bacillota</taxon>
        <taxon>Bacilli</taxon>
        <taxon>Bacillales</taxon>
        <taxon>Bacillaceae</taxon>
        <taxon>Oceanobacillus</taxon>
    </lineage>
</organism>
<dbReference type="Proteomes" id="UP000198618">
    <property type="component" value="Unassembled WGS sequence"/>
</dbReference>
<gene>
    <name evidence="2" type="ORF">SAMN05216389_12241</name>
</gene>
<name>A0A1I0GLP1_9BACI</name>
<dbReference type="RefSeq" id="WP_090872216.1">
    <property type="nucleotide sequence ID" value="NZ_FOHE01000022.1"/>
</dbReference>
<feature type="transmembrane region" description="Helical" evidence="1">
    <location>
        <begin position="37"/>
        <end position="58"/>
    </location>
</feature>
<keyword evidence="1" id="KW-1133">Transmembrane helix</keyword>
<protein>
    <submittedName>
        <fullName evidence="2">Uncharacterized protein</fullName>
    </submittedName>
</protein>
<dbReference type="EMBL" id="FOHE01000022">
    <property type="protein sequence ID" value="SET71316.1"/>
    <property type="molecule type" value="Genomic_DNA"/>
</dbReference>
<keyword evidence="1" id="KW-0472">Membrane</keyword>
<evidence type="ECO:0000256" key="1">
    <source>
        <dbReference type="SAM" id="Phobius"/>
    </source>
</evidence>